<feature type="binding site" description="in other chain" evidence="5">
    <location>
        <position position="21"/>
    </location>
    <ligand>
        <name>dUMP</name>
        <dbReference type="ChEBI" id="CHEBI:246422"/>
        <note>ligand shared between dimeric partners</note>
    </ligand>
</feature>
<dbReference type="EC" id="2.1.1.45" evidence="1 5"/>
<keyword evidence="5" id="KW-0963">Cytoplasm</keyword>
<comment type="function">
    <text evidence="5">Catalyzes the reductive methylation of 2'-deoxyuridine-5'-monophosphate (dUMP) to 2'-deoxythymidine-5'-monophosphate (dTMP) while utilizing 5,10-methylenetetrahydrofolate (mTHF) as the methyl donor and reductant in the reaction, yielding dihydrofolate (DHF) as a by-product. This enzymatic reaction provides an intracellular de novo source of dTMP, an essential precursor for DNA biosynthesis.</text>
</comment>
<proteinExistence type="inferred from homology"/>
<evidence type="ECO:0000256" key="4">
    <source>
        <dbReference type="ARBA" id="ARBA00022727"/>
    </source>
</evidence>
<evidence type="ECO:0000256" key="5">
    <source>
        <dbReference type="HAMAP-Rule" id="MF_00008"/>
    </source>
</evidence>
<dbReference type="PRINTS" id="PR00108">
    <property type="entry name" value="THYMDSNTHASE"/>
</dbReference>
<feature type="binding site" description="in other chain" evidence="5">
    <location>
        <begin position="220"/>
        <end position="222"/>
    </location>
    <ligand>
        <name>dUMP</name>
        <dbReference type="ChEBI" id="CHEBI:246422"/>
        <note>ligand shared between dimeric partners</note>
    </ligand>
</feature>
<feature type="domain" description="Thymidylate synthase/dCMP hydroxymethylase" evidence="6">
    <location>
        <begin position="3"/>
        <end position="279"/>
    </location>
</feature>
<dbReference type="NCBIfam" id="NF002499">
    <property type="entry name" value="PRK01827.1-5"/>
    <property type="match status" value="1"/>
</dbReference>
<evidence type="ECO:0000259" key="6">
    <source>
        <dbReference type="Pfam" id="PF00303"/>
    </source>
</evidence>
<evidence type="ECO:0000256" key="1">
    <source>
        <dbReference type="ARBA" id="ARBA00011947"/>
    </source>
</evidence>
<dbReference type="InterPro" id="IPR036926">
    <property type="entry name" value="Thymidate_synth/dCMP_Mease_sf"/>
</dbReference>
<comment type="pathway">
    <text evidence="5">Pyrimidine metabolism; dTTP biosynthesis.</text>
</comment>
<feature type="binding site" description="in other chain" evidence="5">
    <location>
        <begin position="179"/>
        <end position="182"/>
    </location>
    <ligand>
        <name>dUMP</name>
        <dbReference type="ChEBI" id="CHEBI:246422"/>
        <note>ligand shared between dimeric partners</note>
    </ligand>
</feature>
<dbReference type="Pfam" id="PF00303">
    <property type="entry name" value="Thymidylat_synt"/>
    <property type="match status" value="1"/>
</dbReference>
<dbReference type="PANTHER" id="PTHR11548:SF9">
    <property type="entry name" value="THYMIDYLATE SYNTHASE"/>
    <property type="match status" value="1"/>
</dbReference>
<dbReference type="GO" id="GO:0005829">
    <property type="term" value="C:cytosol"/>
    <property type="evidence" value="ECO:0007669"/>
    <property type="project" value="TreeGrafter"/>
</dbReference>
<dbReference type="HAMAP" id="MF_00008">
    <property type="entry name" value="Thymidy_synth_bact"/>
    <property type="match status" value="1"/>
</dbReference>
<name>A0A1M6UT70_9GAMM</name>
<dbReference type="SUPFAM" id="SSF55831">
    <property type="entry name" value="Thymidylate synthase/dCMP hydroxymethylase"/>
    <property type="match status" value="1"/>
</dbReference>
<dbReference type="GO" id="GO:0006235">
    <property type="term" value="P:dTTP biosynthetic process"/>
    <property type="evidence" value="ECO:0007669"/>
    <property type="project" value="UniProtKB-UniRule"/>
</dbReference>
<dbReference type="PANTHER" id="PTHR11548">
    <property type="entry name" value="THYMIDYLATE SYNTHASE 1"/>
    <property type="match status" value="1"/>
</dbReference>
<dbReference type="UniPathway" id="UPA00575"/>
<keyword evidence="2 5" id="KW-0489">Methyltransferase</keyword>
<protein>
    <recommendedName>
        <fullName evidence="1 5">Thymidylate synthase</fullName>
        <shortName evidence="5">TS</shortName>
        <shortName evidence="5">TSase</shortName>
        <ecNumber evidence="1 5">2.1.1.45</ecNumber>
    </recommendedName>
</protein>
<reference evidence="8" key="1">
    <citation type="submission" date="2016-11" db="EMBL/GenBank/DDBJ databases">
        <authorList>
            <person name="Varghese N."/>
            <person name="Submissions S."/>
        </authorList>
    </citation>
    <scope>NUCLEOTIDE SEQUENCE [LARGE SCALE GENOMIC DNA]</scope>
    <source>
        <strain evidence="8">CGMCC 1.10835</strain>
    </source>
</reference>
<evidence type="ECO:0000256" key="2">
    <source>
        <dbReference type="ARBA" id="ARBA00022603"/>
    </source>
</evidence>
<feature type="binding site" evidence="5">
    <location>
        <begin position="126"/>
        <end position="127"/>
    </location>
    <ligand>
        <name>dUMP</name>
        <dbReference type="ChEBI" id="CHEBI:246422"/>
        <note>ligand shared between dimeric partners</note>
    </ligand>
</feature>
<feature type="binding site" evidence="5">
    <location>
        <position position="182"/>
    </location>
    <ligand>
        <name>(6R)-5,10-methylene-5,6,7,8-tetrahydrofolate</name>
        <dbReference type="ChEBI" id="CHEBI:15636"/>
    </ligand>
</feature>
<comment type="similarity">
    <text evidence="5">Belongs to the thymidylate synthase family. Bacterial-type ThyA subfamily.</text>
</comment>
<sequence>MKVYLDLMRDVVDSGFDKGDRTGVGTRSVFGRQIRFNLQDGFPLVTTKKVHLRSIIYELLWFLEGSTDNNWLKERKVSIWNEWALDNGDLGPIYGKQWRSWQCPDGRVVDQISDVIEQIRNKPNSRRLIVSAWNPAELPDESVGPQDNAREGRMALAPCHCLFQFYVLDGKLSCQLYQRSADLFLGVPFNIASYALLTHMIAQQCDLEVGEFVHTFGDCHLYQNHLTDDIVFEQLKREPKALPKLLIKRKPGSIFEYELEDFEFEGYDPYPGIKAPIAI</sequence>
<comment type="catalytic activity">
    <reaction evidence="5">
        <text>dUMP + (6R)-5,10-methylene-5,6,7,8-tetrahydrofolate = 7,8-dihydrofolate + dTMP</text>
        <dbReference type="Rhea" id="RHEA:12104"/>
        <dbReference type="ChEBI" id="CHEBI:15636"/>
        <dbReference type="ChEBI" id="CHEBI:57451"/>
        <dbReference type="ChEBI" id="CHEBI:63528"/>
        <dbReference type="ChEBI" id="CHEBI:246422"/>
        <dbReference type="EC" id="2.1.1.45"/>
    </reaction>
</comment>
<dbReference type="NCBIfam" id="TIGR03284">
    <property type="entry name" value="thym_sym"/>
    <property type="match status" value="2"/>
</dbReference>
<evidence type="ECO:0000256" key="3">
    <source>
        <dbReference type="ARBA" id="ARBA00022679"/>
    </source>
</evidence>
<dbReference type="InterPro" id="IPR023451">
    <property type="entry name" value="Thymidate_synth/dCMP_Mease_dom"/>
</dbReference>
<dbReference type="GO" id="GO:0006231">
    <property type="term" value="P:dTMP biosynthetic process"/>
    <property type="evidence" value="ECO:0007669"/>
    <property type="project" value="UniProtKB-UniRule"/>
</dbReference>
<dbReference type="Proteomes" id="UP000184497">
    <property type="component" value="Unassembled WGS sequence"/>
</dbReference>
<dbReference type="EMBL" id="FRAQ01000003">
    <property type="protein sequence ID" value="SHK72331.1"/>
    <property type="molecule type" value="Genomic_DNA"/>
</dbReference>
<dbReference type="RefSeq" id="WP_072798800.1">
    <property type="nucleotide sequence ID" value="NZ_FRAQ01000003.1"/>
</dbReference>
<dbReference type="AlphaFoldDB" id="A0A1M6UT70"/>
<dbReference type="InterPro" id="IPR000398">
    <property type="entry name" value="Thymidylate_synthase"/>
</dbReference>
<feature type="binding site" evidence="5">
    <location>
        <position position="278"/>
    </location>
    <ligand>
        <name>(6R)-5,10-methylene-5,6,7,8-tetrahydrofolate</name>
        <dbReference type="ChEBI" id="CHEBI:15636"/>
    </ligand>
</feature>
<accession>A0A1M6UT70</accession>
<feature type="binding site" evidence="5">
    <location>
        <position position="51"/>
    </location>
    <ligand>
        <name>(6R)-5,10-methylene-5,6,7,8-tetrahydrofolate</name>
        <dbReference type="ChEBI" id="CHEBI:15636"/>
    </ligand>
</feature>
<dbReference type="FunFam" id="3.30.572.10:FF:000013">
    <property type="entry name" value="Thymidylate synthase"/>
    <property type="match status" value="1"/>
</dbReference>
<gene>
    <name evidence="5" type="primary">thyA</name>
    <name evidence="7" type="ORF">SAMN05216369_2886</name>
</gene>
<dbReference type="STRING" id="564117.SAMN05216369_2886"/>
<dbReference type="GO" id="GO:0004799">
    <property type="term" value="F:thymidylate synthase activity"/>
    <property type="evidence" value="ECO:0007669"/>
    <property type="project" value="UniProtKB-UniRule"/>
</dbReference>
<organism evidence="7 8">
    <name type="scientific">Marinobacter antarcticus</name>
    <dbReference type="NCBI Taxonomy" id="564117"/>
    <lineage>
        <taxon>Bacteria</taxon>
        <taxon>Pseudomonadati</taxon>
        <taxon>Pseudomonadota</taxon>
        <taxon>Gammaproteobacteria</taxon>
        <taxon>Pseudomonadales</taxon>
        <taxon>Marinobacteraceae</taxon>
        <taxon>Marinobacter</taxon>
    </lineage>
</organism>
<feature type="binding site" description="in other chain" evidence="5">
    <location>
        <position position="190"/>
    </location>
    <ligand>
        <name>dUMP</name>
        <dbReference type="ChEBI" id="CHEBI:246422"/>
        <note>ligand shared between dimeric partners</note>
    </ligand>
</feature>
<dbReference type="GO" id="GO:0032259">
    <property type="term" value="P:methylation"/>
    <property type="evidence" value="ECO:0007669"/>
    <property type="project" value="UniProtKB-KW"/>
</dbReference>
<comment type="subunit">
    <text evidence="5">Homodimer.</text>
</comment>
<dbReference type="InterPro" id="IPR045097">
    <property type="entry name" value="Thymidate_synth/dCMP_Mease"/>
</dbReference>
<dbReference type="NCBIfam" id="NF002497">
    <property type="entry name" value="PRK01827.1-3"/>
    <property type="match status" value="1"/>
</dbReference>
<dbReference type="CDD" id="cd00351">
    <property type="entry name" value="TS_Pyrimidine_HMase"/>
    <property type="match status" value="1"/>
</dbReference>
<keyword evidence="3 5" id="KW-0808">Transferase</keyword>
<feature type="active site" description="Nucleophile" evidence="5">
    <location>
        <position position="159"/>
    </location>
</feature>
<keyword evidence="8" id="KW-1185">Reference proteome</keyword>
<keyword evidence="4 5" id="KW-0545">Nucleotide biosynthesis</keyword>
<evidence type="ECO:0000313" key="8">
    <source>
        <dbReference type="Proteomes" id="UP000184497"/>
    </source>
</evidence>
<dbReference type="Gene3D" id="3.30.572.10">
    <property type="entry name" value="Thymidylate synthase/dCMP hydroxymethylase domain"/>
    <property type="match status" value="1"/>
</dbReference>
<evidence type="ECO:0000313" key="7">
    <source>
        <dbReference type="EMBL" id="SHK72331.1"/>
    </source>
</evidence>
<comment type="subcellular location">
    <subcellularLocation>
        <location evidence="5">Cytoplasm</location>
    </subcellularLocation>
</comment>
<dbReference type="OrthoDB" id="9774633at2"/>